<accession>A0A975U2L3</accession>
<reference evidence="1" key="1">
    <citation type="submission" date="2021-06" db="EMBL/GenBank/DDBJ databases">
        <title>Elioraea tepida, sp. nov., a moderately thermophilic aerobic anoxygenic phototrophic bacterium isolated from an alkaline siliceous hot spring mat community in Yellowstone National Park, WY, USA.</title>
        <authorList>
            <person name="Saini M.K."/>
            <person name="Yoshida S."/>
            <person name="Sebastian A."/>
            <person name="Hirose S."/>
            <person name="Hara E."/>
            <person name="Tamaki H."/>
            <person name="Soulier N.T."/>
            <person name="Albert I."/>
            <person name="Hanada S."/>
            <person name="Bryant D.A."/>
            <person name="Tank M."/>
        </authorList>
    </citation>
    <scope>NUCLEOTIDE SEQUENCE</scope>
    <source>
        <strain evidence="1">MS-P2</strain>
    </source>
</reference>
<dbReference type="EMBL" id="CP076448">
    <property type="protein sequence ID" value="QXM25205.1"/>
    <property type="molecule type" value="Genomic_DNA"/>
</dbReference>
<evidence type="ECO:0000313" key="2">
    <source>
        <dbReference type="Proteomes" id="UP000694001"/>
    </source>
</evidence>
<dbReference type="RefSeq" id="WP_218286261.1">
    <property type="nucleotide sequence ID" value="NZ_CP076448.1"/>
</dbReference>
<gene>
    <name evidence="1" type="ORF">KO353_02840</name>
</gene>
<proteinExistence type="predicted"/>
<protein>
    <submittedName>
        <fullName evidence="1">Uncharacterized protein</fullName>
    </submittedName>
</protein>
<dbReference type="Proteomes" id="UP000694001">
    <property type="component" value="Chromosome"/>
</dbReference>
<dbReference type="AlphaFoldDB" id="A0A975U2L3"/>
<evidence type="ECO:0000313" key="1">
    <source>
        <dbReference type="EMBL" id="QXM25205.1"/>
    </source>
</evidence>
<name>A0A975U2L3_9PROT</name>
<dbReference type="KEGG" id="elio:KO353_02840"/>
<organism evidence="1 2">
    <name type="scientific">Elioraea tepida</name>
    <dbReference type="NCBI Taxonomy" id="2843330"/>
    <lineage>
        <taxon>Bacteria</taxon>
        <taxon>Pseudomonadati</taxon>
        <taxon>Pseudomonadota</taxon>
        <taxon>Alphaproteobacteria</taxon>
        <taxon>Acetobacterales</taxon>
        <taxon>Elioraeaceae</taxon>
        <taxon>Elioraea</taxon>
    </lineage>
</organism>
<keyword evidence="2" id="KW-1185">Reference proteome</keyword>
<sequence>MIDWLLGRRTEEILVDLDLEQTSDSLHAYSIPVGVEVRPGDEIVMHGAPAGIPFGERKTMQVRATLRRGGWFDRALVHIAGFFTFAELFNVGFEDIELPQEAA</sequence>